<evidence type="ECO:0000313" key="2">
    <source>
        <dbReference type="EMBL" id="AIL61651.1"/>
    </source>
</evidence>
<dbReference type="InterPro" id="IPR025489">
    <property type="entry name" value="DUF4381"/>
</dbReference>
<dbReference type="EMBL" id="CP009048">
    <property type="protein sequence ID" value="AIL61651.1"/>
    <property type="molecule type" value="Genomic_DNA"/>
</dbReference>
<dbReference type="AlphaFoldDB" id="A0A077FEK2"/>
<sequence>MSRPSPPSIDQLQELPLPTPAFSYLPQTWGWLAVLLVVVALASWWAIWRWRRWQRDRYRREALLQLDRLEQGLSDPPQHLQALRELPVLLKRVALSLSDSATAAALSGAQWQRFLQDHGRAPLPDDFAARLFTLAYAPDAAVQGMTDTEIKALFAASRHWIEAHHVAV</sequence>
<keyword evidence="1" id="KW-1133">Transmembrane helix</keyword>
<keyword evidence="2" id="KW-0176">Collagen</keyword>
<gene>
    <name evidence="2" type="ORF">PSAKL28_24400</name>
</gene>
<keyword evidence="1" id="KW-0472">Membrane</keyword>
<evidence type="ECO:0000256" key="1">
    <source>
        <dbReference type="SAM" id="Phobius"/>
    </source>
</evidence>
<dbReference type="KEGG" id="palk:PSAKL28_24400"/>
<dbReference type="eggNOG" id="ENOG5032WMR">
    <property type="taxonomic scope" value="Bacteria"/>
</dbReference>
<dbReference type="Pfam" id="PF14316">
    <property type="entry name" value="DUF4381"/>
    <property type="match status" value="1"/>
</dbReference>
<accession>A0A077FEK2</accession>
<organism evidence="2 3">
    <name type="scientific">Pseudomonas alkylphenolica</name>
    <dbReference type="NCBI Taxonomy" id="237609"/>
    <lineage>
        <taxon>Bacteria</taxon>
        <taxon>Pseudomonadati</taxon>
        <taxon>Pseudomonadota</taxon>
        <taxon>Gammaproteobacteria</taxon>
        <taxon>Pseudomonadales</taxon>
        <taxon>Pseudomonadaceae</taxon>
        <taxon>Pseudomonas</taxon>
    </lineage>
</organism>
<protein>
    <submittedName>
        <fullName evidence="2">Alpha-2 type XI collagen</fullName>
    </submittedName>
</protein>
<dbReference type="OrthoDB" id="5406089at2"/>
<feature type="transmembrane region" description="Helical" evidence="1">
    <location>
        <begin position="29"/>
        <end position="50"/>
    </location>
</feature>
<evidence type="ECO:0000313" key="3">
    <source>
        <dbReference type="Proteomes" id="UP000028931"/>
    </source>
</evidence>
<proteinExistence type="predicted"/>
<dbReference type="HOGENOM" id="CLU_113195_1_0_6"/>
<name>A0A077FEK2_9PSED</name>
<dbReference type="Proteomes" id="UP000028931">
    <property type="component" value="Chromosome"/>
</dbReference>
<dbReference type="RefSeq" id="WP_038610671.1">
    <property type="nucleotide sequence ID" value="NZ_CP009048.1"/>
</dbReference>
<keyword evidence="1" id="KW-0812">Transmembrane</keyword>
<reference evidence="2 3" key="1">
    <citation type="submission" date="2014-07" db="EMBL/GenBank/DDBJ databases">
        <authorList>
            <person name="Lee K."/>
            <person name="Lim J.Y."/>
            <person name="Hwang I."/>
        </authorList>
    </citation>
    <scope>NUCLEOTIDE SEQUENCE [LARGE SCALE GENOMIC DNA]</scope>
    <source>
        <strain evidence="2 3">KL28</strain>
    </source>
</reference>